<dbReference type="Proteomes" id="UP000636479">
    <property type="component" value="Unassembled WGS sequence"/>
</dbReference>
<evidence type="ECO:0000313" key="2">
    <source>
        <dbReference type="EMBL" id="KAF7307494.1"/>
    </source>
</evidence>
<name>A0A8H6WCL4_9AGAR</name>
<dbReference type="GeneID" id="59344737"/>
<protein>
    <submittedName>
        <fullName evidence="2">Uncharacterized protein</fullName>
    </submittedName>
</protein>
<organism evidence="2 3">
    <name type="scientific">Mycena indigotica</name>
    <dbReference type="NCBI Taxonomy" id="2126181"/>
    <lineage>
        <taxon>Eukaryota</taxon>
        <taxon>Fungi</taxon>
        <taxon>Dikarya</taxon>
        <taxon>Basidiomycota</taxon>
        <taxon>Agaricomycotina</taxon>
        <taxon>Agaricomycetes</taxon>
        <taxon>Agaricomycetidae</taxon>
        <taxon>Agaricales</taxon>
        <taxon>Marasmiineae</taxon>
        <taxon>Mycenaceae</taxon>
        <taxon>Mycena</taxon>
    </lineage>
</organism>
<evidence type="ECO:0000313" key="3">
    <source>
        <dbReference type="Proteomes" id="UP000636479"/>
    </source>
</evidence>
<comment type="caution">
    <text evidence="2">The sequence shown here is derived from an EMBL/GenBank/DDBJ whole genome shotgun (WGS) entry which is preliminary data.</text>
</comment>
<feature type="compositionally biased region" description="Pro residues" evidence="1">
    <location>
        <begin position="87"/>
        <end position="103"/>
    </location>
</feature>
<accession>A0A8H6WCL4</accession>
<keyword evidence="3" id="KW-1185">Reference proteome</keyword>
<dbReference type="EMBL" id="JACAZF010000004">
    <property type="protein sequence ID" value="KAF7307494.1"/>
    <property type="molecule type" value="Genomic_DNA"/>
</dbReference>
<evidence type="ECO:0000256" key="1">
    <source>
        <dbReference type="SAM" id="MobiDB-lite"/>
    </source>
</evidence>
<sequence length="280" mass="31007">MATTLFYCQRQGPCTHVYNNSKSLTIHRNTCKDSNEKDDGMDVALAAYRARKAAARISVAERATTIAEVPNIRLQTPEPVPHEPLFVNPPPEIPPQEPSPLPEQPASRGAQAKQPTWKILQQLPEAPVPLPDKPMDELPQAPQASIIAENIIQWPIHTSPNNFGPFREYPSLPSHNPDTNLALGDISDIPSPKPPNQIMTGETQLSPLAAPLEALQAVTAINDILYGLFENFITWGFMNWIWTGSAKKSISKGMKLLEYLKSLLFKLADLIAFDLKAETY</sequence>
<reference evidence="2" key="1">
    <citation type="submission" date="2020-05" db="EMBL/GenBank/DDBJ databases">
        <title>Mycena genomes resolve the evolution of fungal bioluminescence.</title>
        <authorList>
            <person name="Tsai I.J."/>
        </authorList>
    </citation>
    <scope>NUCLEOTIDE SEQUENCE</scope>
    <source>
        <strain evidence="2">171206Taipei</strain>
    </source>
</reference>
<dbReference type="AlphaFoldDB" id="A0A8H6WCL4"/>
<proteinExistence type="predicted"/>
<gene>
    <name evidence="2" type="ORF">MIND_00543900</name>
</gene>
<dbReference type="OrthoDB" id="3208495at2759"/>
<dbReference type="RefSeq" id="XP_037222513.1">
    <property type="nucleotide sequence ID" value="XM_037362221.1"/>
</dbReference>
<feature type="region of interest" description="Disordered" evidence="1">
    <location>
        <begin position="76"/>
        <end position="114"/>
    </location>
</feature>